<dbReference type="PANTHER" id="PTHR42908">
    <property type="entry name" value="TRANSLATION ELONGATION FACTOR-RELATED"/>
    <property type="match status" value="1"/>
</dbReference>
<keyword evidence="2" id="KW-0963">Cytoplasm</keyword>
<organism evidence="10 11">
    <name type="scientific">Trapa incisa</name>
    <dbReference type="NCBI Taxonomy" id="236973"/>
    <lineage>
        <taxon>Eukaryota</taxon>
        <taxon>Viridiplantae</taxon>
        <taxon>Streptophyta</taxon>
        <taxon>Embryophyta</taxon>
        <taxon>Tracheophyta</taxon>
        <taxon>Spermatophyta</taxon>
        <taxon>Magnoliopsida</taxon>
        <taxon>eudicotyledons</taxon>
        <taxon>Gunneridae</taxon>
        <taxon>Pentapetalae</taxon>
        <taxon>rosids</taxon>
        <taxon>malvids</taxon>
        <taxon>Myrtales</taxon>
        <taxon>Lythraceae</taxon>
        <taxon>Trapa</taxon>
    </lineage>
</organism>
<dbReference type="Pfam" id="PF00679">
    <property type="entry name" value="EFG_C"/>
    <property type="match status" value="1"/>
</dbReference>
<dbReference type="GO" id="GO:0003924">
    <property type="term" value="F:GTPase activity"/>
    <property type="evidence" value="ECO:0007669"/>
    <property type="project" value="InterPro"/>
</dbReference>
<dbReference type="InterPro" id="IPR005517">
    <property type="entry name" value="Transl_elong_EFG/EF2_IV"/>
</dbReference>
<keyword evidence="11" id="KW-1185">Reference proteome</keyword>
<dbReference type="CDD" id="cd04096">
    <property type="entry name" value="eEF2_snRNP_like_C"/>
    <property type="match status" value="1"/>
</dbReference>
<dbReference type="EMBL" id="JAXIOK010000021">
    <property type="protein sequence ID" value="KAK4746300.1"/>
    <property type="molecule type" value="Genomic_DNA"/>
</dbReference>
<feature type="domain" description="Tr-type G" evidence="9">
    <location>
        <begin position="265"/>
        <end position="592"/>
    </location>
</feature>
<dbReference type="Gene3D" id="3.40.50.300">
    <property type="entry name" value="P-loop containing nucleotide triphosphate hydrolases"/>
    <property type="match status" value="1"/>
</dbReference>
<reference evidence="10 11" key="1">
    <citation type="journal article" date="2023" name="Hortic Res">
        <title>Pangenome of water caltrop reveals structural variations and asymmetric subgenome divergence after allopolyploidization.</title>
        <authorList>
            <person name="Zhang X."/>
            <person name="Chen Y."/>
            <person name="Wang L."/>
            <person name="Yuan Y."/>
            <person name="Fang M."/>
            <person name="Shi L."/>
            <person name="Lu R."/>
            <person name="Comes H.P."/>
            <person name="Ma Y."/>
            <person name="Chen Y."/>
            <person name="Huang G."/>
            <person name="Zhou Y."/>
            <person name="Zheng Z."/>
            <person name="Qiu Y."/>
        </authorList>
    </citation>
    <scope>NUCLEOTIDE SEQUENCE [LARGE SCALE GENOMIC DNA]</scope>
    <source>
        <tissue evidence="10">Roots</tissue>
    </source>
</reference>
<dbReference type="InterPro" id="IPR000795">
    <property type="entry name" value="T_Tr_GTP-bd_dom"/>
</dbReference>
<keyword evidence="8" id="KW-1133">Transmembrane helix</keyword>
<dbReference type="InterPro" id="IPR027417">
    <property type="entry name" value="P-loop_NTPase"/>
</dbReference>
<dbReference type="CDD" id="cd16268">
    <property type="entry name" value="EF2_II"/>
    <property type="match status" value="1"/>
</dbReference>
<comment type="subcellular location">
    <subcellularLocation>
        <location evidence="1">Cytoplasm</location>
    </subcellularLocation>
</comment>
<name>A0AAN7GHP7_9MYRT</name>
<dbReference type="InterPro" id="IPR009000">
    <property type="entry name" value="Transl_B-barrel_sf"/>
</dbReference>
<dbReference type="Pfam" id="PF25972">
    <property type="entry name" value="At4g15545_C"/>
    <property type="match status" value="1"/>
</dbReference>
<dbReference type="SUPFAM" id="SSF50447">
    <property type="entry name" value="Translation proteins"/>
    <property type="match status" value="1"/>
</dbReference>
<evidence type="ECO:0000259" key="9">
    <source>
        <dbReference type="PROSITE" id="PS51722"/>
    </source>
</evidence>
<evidence type="ECO:0000256" key="7">
    <source>
        <dbReference type="SAM" id="MobiDB-lite"/>
    </source>
</evidence>
<gene>
    <name evidence="10" type="ORF">SAY87_012612</name>
</gene>
<dbReference type="PRINTS" id="PR00315">
    <property type="entry name" value="ELONGATNFCT"/>
</dbReference>
<keyword evidence="8" id="KW-0812">Transmembrane</keyword>
<dbReference type="Pfam" id="PF14492">
    <property type="entry name" value="EFG_III"/>
    <property type="match status" value="1"/>
</dbReference>
<dbReference type="InterPro" id="IPR000640">
    <property type="entry name" value="EFG_V-like"/>
</dbReference>
<dbReference type="CDD" id="cd01681">
    <property type="entry name" value="aeEF2_snRNP_like_IV"/>
    <property type="match status" value="1"/>
</dbReference>
<dbReference type="Proteomes" id="UP001345219">
    <property type="component" value="Chromosome 10"/>
</dbReference>
<dbReference type="GO" id="GO:0005525">
    <property type="term" value="F:GTP binding"/>
    <property type="evidence" value="ECO:0007669"/>
    <property type="project" value="UniProtKB-KW"/>
</dbReference>
<dbReference type="GO" id="GO:0043022">
    <property type="term" value="F:ribosome binding"/>
    <property type="evidence" value="ECO:0007669"/>
    <property type="project" value="TreeGrafter"/>
</dbReference>
<dbReference type="Gene3D" id="2.40.30.10">
    <property type="entry name" value="Translation factors"/>
    <property type="match status" value="1"/>
</dbReference>
<dbReference type="Pfam" id="PF03764">
    <property type="entry name" value="EFG_IV"/>
    <property type="match status" value="1"/>
</dbReference>
<evidence type="ECO:0000256" key="3">
    <source>
        <dbReference type="ARBA" id="ARBA00022741"/>
    </source>
</evidence>
<comment type="caution">
    <text evidence="10">The sequence shown here is derived from an EMBL/GenBank/DDBJ whole genome shotgun (WGS) entry which is preliminary data.</text>
</comment>
<dbReference type="FunFam" id="3.30.70.240:FF:000003">
    <property type="entry name" value="Translation elongation factor 2"/>
    <property type="match status" value="1"/>
</dbReference>
<dbReference type="InterPro" id="IPR031157">
    <property type="entry name" value="G_TR_CS"/>
</dbReference>
<proteinExistence type="predicted"/>
<dbReference type="SUPFAM" id="SSF54211">
    <property type="entry name" value="Ribosomal protein S5 domain 2-like"/>
    <property type="match status" value="1"/>
</dbReference>
<evidence type="ECO:0000256" key="1">
    <source>
        <dbReference type="ARBA" id="ARBA00004496"/>
    </source>
</evidence>
<dbReference type="Gene3D" id="3.30.70.240">
    <property type="match status" value="1"/>
</dbReference>
<keyword evidence="6" id="KW-0342">GTP-binding</keyword>
<dbReference type="FunFam" id="3.30.230.10:FF:000006">
    <property type="entry name" value="Translation elongation factor 2"/>
    <property type="match status" value="1"/>
</dbReference>
<dbReference type="NCBIfam" id="TIGR00231">
    <property type="entry name" value="small_GTP"/>
    <property type="match status" value="1"/>
</dbReference>
<dbReference type="GO" id="GO:0005829">
    <property type="term" value="C:cytosol"/>
    <property type="evidence" value="ECO:0007669"/>
    <property type="project" value="TreeGrafter"/>
</dbReference>
<dbReference type="Gene3D" id="3.30.230.10">
    <property type="match status" value="1"/>
</dbReference>
<dbReference type="InterPro" id="IPR058935">
    <property type="entry name" value="At4g15545-like_C"/>
</dbReference>
<dbReference type="SUPFAM" id="SSF54980">
    <property type="entry name" value="EF-G C-terminal domain-like"/>
    <property type="match status" value="2"/>
</dbReference>
<dbReference type="CDD" id="cd01885">
    <property type="entry name" value="EF2"/>
    <property type="match status" value="1"/>
</dbReference>
<dbReference type="SMART" id="SM00838">
    <property type="entry name" value="EFG_C"/>
    <property type="match status" value="1"/>
</dbReference>
<evidence type="ECO:0000313" key="10">
    <source>
        <dbReference type="EMBL" id="KAK4746300.1"/>
    </source>
</evidence>
<dbReference type="InterPro" id="IPR005225">
    <property type="entry name" value="Small_GTP-bd"/>
</dbReference>
<dbReference type="PROSITE" id="PS00301">
    <property type="entry name" value="G_TR_1"/>
    <property type="match status" value="1"/>
</dbReference>
<dbReference type="PROSITE" id="PS51722">
    <property type="entry name" value="G_TR_2"/>
    <property type="match status" value="1"/>
</dbReference>
<protein>
    <recommendedName>
        <fullName evidence="9">Tr-type G domain-containing protein</fullName>
    </recommendedName>
</protein>
<evidence type="ECO:0000256" key="4">
    <source>
        <dbReference type="ARBA" id="ARBA00022768"/>
    </source>
</evidence>
<dbReference type="InterPro" id="IPR004161">
    <property type="entry name" value="EFTu-like_2"/>
</dbReference>
<dbReference type="FunFam" id="2.40.30.10:FF:000010">
    <property type="entry name" value="Translation elongation factor 2"/>
    <property type="match status" value="1"/>
</dbReference>
<dbReference type="GO" id="GO:0003746">
    <property type="term" value="F:translation elongation factor activity"/>
    <property type="evidence" value="ECO:0007669"/>
    <property type="project" value="UniProtKB-KW"/>
</dbReference>
<keyword evidence="3" id="KW-0547">Nucleotide-binding</keyword>
<evidence type="ECO:0000256" key="5">
    <source>
        <dbReference type="ARBA" id="ARBA00022917"/>
    </source>
</evidence>
<dbReference type="PANTHER" id="PTHR42908:SF10">
    <property type="entry name" value="EUKARYOTIC TRANSLATION ELONGATION FACTOR 2"/>
    <property type="match status" value="1"/>
</dbReference>
<keyword evidence="8" id="KW-0472">Membrane</keyword>
<evidence type="ECO:0000313" key="11">
    <source>
        <dbReference type="Proteomes" id="UP001345219"/>
    </source>
</evidence>
<dbReference type="GO" id="GO:1990904">
    <property type="term" value="C:ribonucleoprotein complex"/>
    <property type="evidence" value="ECO:0007669"/>
    <property type="project" value="TreeGrafter"/>
</dbReference>
<dbReference type="InterPro" id="IPR041095">
    <property type="entry name" value="EFG_II"/>
</dbReference>
<sequence>MRLSKERDSLSLTAKKLSRDLSKLETFKRQLMQSLSDDNSSVETTDVGTYDQSNPKLYLENGNVVIFWLHLSISCYLQILIYYRIMDARRAVPKFSTSPYITPRLTPTGTPKIISTCGSPRRYSCAVSPQKTSGAASPTKHDYGGRNIRSSWYPSSQQSSAANSPPRRSQPVFSSCSILLGCRARLSYEQFSAFLANIKELNAQKQTREETLRKAEEIFGADNKDLWIDLWSSLLIPSSSFPLPPAGVLVKFTAEELRGIMDKKHNIRNMSVIAHVDHGKSTLTDSLVAAAGIIAQEVAGDVRMTDTRADEAERGITIKSTGISLYYAMSDESLKNYKGERNGNEYLINLIDSPGHVDFSSEVTAALRITDGALVVVDCVEGVCVQTETVLRQALGERIRPVLTVNKMDRCFLELQVDGEEAYQTFQRVIENANVIMATYEDPLLGDVQVYPEKGTVAFSAGLHGWAFTLTNFAKMYASKFGVDESKMMERLWGENFFDPATKKWTSKNTGSSTCKRGFVQFCYEPIKQIINTCMNDQKDKLWPMLQKLGVSMKSDEKDLMGKALMKRVMQTWLPASNALLEMMIYHLPSPSKAQKYRVENLYEGPLDDTYATAIRNCDPEGPLMLYVSKMIPASDKGRFYAFGRVFSGKVSTGMKVRIMGPNYVPGEKKDLYVKSVQRTVIWMGKKQETVEDVPCGNTVAMVGLDQFITKNATLTNEKEVDAHPIRAMKFSVSPVVRVAVQCKVASDLPKLVEGLKRLAKSDPMVVCTIEESGEHIIAGAGELHLEICLKDLQEDFMGGAEIVKSDPVVSFRETVLEKSCRTVMSKSPNKHNRLYMEARPLEEGLAEAIDEGKIGPRDDPKVRSKILSEEFGWDKDLAKKIWCFGPETTGPNMVVDMCKGVQYLNEIKDSVVAGFQWASKEGALAEENMRGICFEVCDVVLHADAIHRGGGQVIPTARRVIYASQLTAKPRLLEPVYLVEIQAPEQALGGIYSVLNQKRGHVFEEIQRPGTPLYNIKAYLPVVESFGFSSTLRAATSGQAFPQCVFDHWDMMSADPLEAGSQASQLVADIRKRKGLKEQMTPLSEFEDKL</sequence>
<dbReference type="SUPFAM" id="SSF52540">
    <property type="entry name" value="P-loop containing nucleoside triphosphate hydrolases"/>
    <property type="match status" value="1"/>
</dbReference>
<feature type="transmembrane region" description="Helical" evidence="8">
    <location>
        <begin position="65"/>
        <end position="85"/>
    </location>
</feature>
<evidence type="ECO:0000256" key="8">
    <source>
        <dbReference type="SAM" id="Phobius"/>
    </source>
</evidence>
<dbReference type="Pfam" id="PF00009">
    <property type="entry name" value="GTP_EFTU"/>
    <property type="match status" value="1"/>
</dbReference>
<dbReference type="InterPro" id="IPR020568">
    <property type="entry name" value="Ribosomal_Su5_D2-typ_SF"/>
</dbReference>
<dbReference type="AlphaFoldDB" id="A0AAN7GHP7"/>
<keyword evidence="5" id="KW-0648">Protein biosynthesis</keyword>
<keyword evidence="4" id="KW-0251">Elongation factor</keyword>
<dbReference type="Pfam" id="PF03144">
    <property type="entry name" value="GTP_EFTU_D2"/>
    <property type="match status" value="1"/>
</dbReference>
<feature type="compositionally biased region" description="Polar residues" evidence="7">
    <location>
        <begin position="127"/>
        <end position="136"/>
    </location>
</feature>
<dbReference type="Gene3D" id="3.30.70.870">
    <property type="entry name" value="Elongation Factor G (Translational Gtpase), domain 3"/>
    <property type="match status" value="1"/>
</dbReference>
<evidence type="ECO:0000256" key="6">
    <source>
        <dbReference type="ARBA" id="ARBA00023134"/>
    </source>
</evidence>
<accession>A0AAN7GHP7</accession>
<dbReference type="CDD" id="cd16261">
    <property type="entry name" value="EF2_snRNP_III"/>
    <property type="match status" value="1"/>
</dbReference>
<dbReference type="InterPro" id="IPR014721">
    <property type="entry name" value="Ribsml_uS5_D2-typ_fold_subgr"/>
</dbReference>
<dbReference type="FunFam" id="3.40.50.300:FF:000058">
    <property type="entry name" value="Translation elongation factor 2"/>
    <property type="match status" value="1"/>
</dbReference>
<dbReference type="InterPro" id="IPR035647">
    <property type="entry name" value="EFG_III/V"/>
</dbReference>
<dbReference type="SMART" id="SM00889">
    <property type="entry name" value="EFG_IV"/>
    <property type="match status" value="1"/>
</dbReference>
<evidence type="ECO:0000256" key="2">
    <source>
        <dbReference type="ARBA" id="ARBA00022490"/>
    </source>
</evidence>
<feature type="region of interest" description="Disordered" evidence="7">
    <location>
        <begin position="125"/>
        <end position="144"/>
    </location>
</feature>
<dbReference type="FunFam" id="3.30.70.870:FF:000002">
    <property type="entry name" value="Translation elongation factor 2"/>
    <property type="match status" value="1"/>
</dbReference>